<dbReference type="Proteomes" id="UP000275408">
    <property type="component" value="Unassembled WGS sequence"/>
</dbReference>
<evidence type="ECO:0000256" key="1">
    <source>
        <dbReference type="SAM" id="SignalP"/>
    </source>
</evidence>
<evidence type="ECO:0000313" key="2">
    <source>
        <dbReference type="EMBL" id="RMX48669.1"/>
    </source>
</evidence>
<accession>A0A3M6U541</accession>
<comment type="caution">
    <text evidence="2">The sequence shown here is derived from an EMBL/GenBank/DDBJ whole genome shotgun (WGS) entry which is preliminary data.</text>
</comment>
<proteinExistence type="predicted"/>
<dbReference type="AlphaFoldDB" id="A0A3M6U541"/>
<sequence length="158" mass="17637">MTVTSAYIGVLVLAYCTFQPVSSACSDCPCCLTTYKQCMDICEDPNQCTTVCVTNKEKCEEQYCNLTKRNPEGWRLKANGDSVSIPDLDSDIPREICVTKRCNKMVEMFIIVLRTSITVTAIRGNGEGQGNFSNDDCFCVLSCIKNLEFIYPFTSDKI</sequence>
<feature type="signal peptide" evidence="1">
    <location>
        <begin position="1"/>
        <end position="23"/>
    </location>
</feature>
<organism evidence="2 3">
    <name type="scientific">Pocillopora damicornis</name>
    <name type="common">Cauliflower coral</name>
    <name type="synonym">Millepora damicornis</name>
    <dbReference type="NCBI Taxonomy" id="46731"/>
    <lineage>
        <taxon>Eukaryota</taxon>
        <taxon>Metazoa</taxon>
        <taxon>Cnidaria</taxon>
        <taxon>Anthozoa</taxon>
        <taxon>Hexacorallia</taxon>
        <taxon>Scleractinia</taxon>
        <taxon>Astrocoeniina</taxon>
        <taxon>Pocilloporidae</taxon>
        <taxon>Pocillopora</taxon>
    </lineage>
</organism>
<keyword evidence="3" id="KW-1185">Reference proteome</keyword>
<name>A0A3M6U541_POCDA</name>
<dbReference type="EMBL" id="RCHS01002240">
    <property type="protein sequence ID" value="RMX48669.1"/>
    <property type="molecule type" value="Genomic_DNA"/>
</dbReference>
<gene>
    <name evidence="2" type="ORF">pdam_00014320</name>
</gene>
<protein>
    <submittedName>
        <fullName evidence="2">Uncharacterized protein</fullName>
    </submittedName>
</protein>
<reference evidence="2 3" key="1">
    <citation type="journal article" date="2018" name="Sci. Rep.">
        <title>Comparative analysis of the Pocillopora damicornis genome highlights role of immune system in coral evolution.</title>
        <authorList>
            <person name="Cunning R."/>
            <person name="Bay R.A."/>
            <person name="Gillette P."/>
            <person name="Baker A.C."/>
            <person name="Traylor-Knowles N."/>
        </authorList>
    </citation>
    <scope>NUCLEOTIDE SEQUENCE [LARGE SCALE GENOMIC DNA]</scope>
    <source>
        <strain evidence="2">RSMAS</strain>
        <tissue evidence="2">Whole animal</tissue>
    </source>
</reference>
<feature type="chain" id="PRO_5017999421" evidence="1">
    <location>
        <begin position="24"/>
        <end position="158"/>
    </location>
</feature>
<keyword evidence="1" id="KW-0732">Signal</keyword>
<evidence type="ECO:0000313" key="3">
    <source>
        <dbReference type="Proteomes" id="UP000275408"/>
    </source>
</evidence>